<sequence length="75" mass="8506">DKNSCHEIWCKDDVSIRFCNQNENEGRTLPLRNILDSVLVLMHDCVAVYKGETVAGGFVDHPDKWSVVVQVDDQC</sequence>
<dbReference type="RefSeq" id="XP_040709112.1">
    <property type="nucleotide sequence ID" value="XM_040839718.1"/>
</dbReference>
<protein>
    <submittedName>
        <fullName evidence="1">Uncharacterized protein</fullName>
    </submittedName>
</protein>
<feature type="non-terminal residue" evidence="1">
    <location>
        <position position="75"/>
    </location>
</feature>
<proteinExistence type="predicted"/>
<evidence type="ECO:0000313" key="1">
    <source>
        <dbReference type="EMBL" id="OJJ65306.1"/>
    </source>
</evidence>
<feature type="non-terminal residue" evidence="1">
    <location>
        <position position="1"/>
    </location>
</feature>
<dbReference type="OrthoDB" id="4467589at2759"/>
<dbReference type="PANTHER" id="PTHR35605:SF1">
    <property type="entry name" value="ECP2 EFFECTOR PROTEIN DOMAIN-CONTAINING PROTEIN-RELATED"/>
    <property type="match status" value="1"/>
</dbReference>
<gene>
    <name evidence="1" type="ORF">ASPSYDRAFT_100496</name>
</gene>
<dbReference type="AlphaFoldDB" id="A0A1L9U0S7"/>
<organism evidence="1 2">
    <name type="scientific">Aspergillus sydowii CBS 593.65</name>
    <dbReference type="NCBI Taxonomy" id="1036612"/>
    <lineage>
        <taxon>Eukaryota</taxon>
        <taxon>Fungi</taxon>
        <taxon>Dikarya</taxon>
        <taxon>Ascomycota</taxon>
        <taxon>Pezizomycotina</taxon>
        <taxon>Eurotiomycetes</taxon>
        <taxon>Eurotiomycetidae</taxon>
        <taxon>Eurotiales</taxon>
        <taxon>Aspergillaceae</taxon>
        <taxon>Aspergillus</taxon>
        <taxon>Aspergillus subgen. Nidulantes</taxon>
    </lineage>
</organism>
<dbReference type="PANTHER" id="PTHR35605">
    <property type="entry name" value="ECP2 EFFECTOR PROTEIN DOMAIN-CONTAINING PROTEIN-RELATED"/>
    <property type="match status" value="1"/>
</dbReference>
<accession>A0A1L9U0S7</accession>
<keyword evidence="2" id="KW-1185">Reference proteome</keyword>
<reference evidence="2" key="1">
    <citation type="journal article" date="2017" name="Genome Biol.">
        <title>Comparative genomics reveals high biological diversity and specific adaptations in the industrially and medically important fungal genus Aspergillus.</title>
        <authorList>
            <person name="de Vries R.P."/>
            <person name="Riley R."/>
            <person name="Wiebenga A."/>
            <person name="Aguilar-Osorio G."/>
            <person name="Amillis S."/>
            <person name="Uchima C.A."/>
            <person name="Anderluh G."/>
            <person name="Asadollahi M."/>
            <person name="Askin M."/>
            <person name="Barry K."/>
            <person name="Battaglia E."/>
            <person name="Bayram O."/>
            <person name="Benocci T."/>
            <person name="Braus-Stromeyer S.A."/>
            <person name="Caldana C."/>
            <person name="Canovas D."/>
            <person name="Cerqueira G.C."/>
            <person name="Chen F."/>
            <person name="Chen W."/>
            <person name="Choi C."/>
            <person name="Clum A."/>
            <person name="Dos Santos R.A."/>
            <person name="Damasio A.R."/>
            <person name="Diallinas G."/>
            <person name="Emri T."/>
            <person name="Fekete E."/>
            <person name="Flipphi M."/>
            <person name="Freyberg S."/>
            <person name="Gallo A."/>
            <person name="Gournas C."/>
            <person name="Habgood R."/>
            <person name="Hainaut M."/>
            <person name="Harispe M.L."/>
            <person name="Henrissat B."/>
            <person name="Hilden K.S."/>
            <person name="Hope R."/>
            <person name="Hossain A."/>
            <person name="Karabika E."/>
            <person name="Karaffa L."/>
            <person name="Karanyi Z."/>
            <person name="Krasevec N."/>
            <person name="Kuo A."/>
            <person name="Kusch H."/>
            <person name="LaButti K."/>
            <person name="Lagendijk E.L."/>
            <person name="Lapidus A."/>
            <person name="Levasseur A."/>
            <person name="Lindquist E."/>
            <person name="Lipzen A."/>
            <person name="Logrieco A.F."/>
            <person name="MacCabe A."/>
            <person name="Maekelae M.R."/>
            <person name="Malavazi I."/>
            <person name="Melin P."/>
            <person name="Meyer V."/>
            <person name="Mielnichuk N."/>
            <person name="Miskei M."/>
            <person name="Molnar A.P."/>
            <person name="Mule G."/>
            <person name="Ngan C.Y."/>
            <person name="Orejas M."/>
            <person name="Orosz E."/>
            <person name="Ouedraogo J.P."/>
            <person name="Overkamp K.M."/>
            <person name="Park H.-S."/>
            <person name="Perrone G."/>
            <person name="Piumi F."/>
            <person name="Punt P.J."/>
            <person name="Ram A.F."/>
            <person name="Ramon A."/>
            <person name="Rauscher S."/>
            <person name="Record E."/>
            <person name="Riano-Pachon D.M."/>
            <person name="Robert V."/>
            <person name="Roehrig J."/>
            <person name="Ruller R."/>
            <person name="Salamov A."/>
            <person name="Salih N.S."/>
            <person name="Samson R.A."/>
            <person name="Sandor E."/>
            <person name="Sanguinetti M."/>
            <person name="Schuetze T."/>
            <person name="Sepcic K."/>
            <person name="Shelest E."/>
            <person name="Sherlock G."/>
            <person name="Sophianopoulou V."/>
            <person name="Squina F.M."/>
            <person name="Sun H."/>
            <person name="Susca A."/>
            <person name="Todd R.B."/>
            <person name="Tsang A."/>
            <person name="Unkles S.E."/>
            <person name="van de Wiele N."/>
            <person name="van Rossen-Uffink D."/>
            <person name="Oliveira J.V."/>
            <person name="Vesth T.C."/>
            <person name="Visser J."/>
            <person name="Yu J.-H."/>
            <person name="Zhou M."/>
            <person name="Andersen M.R."/>
            <person name="Archer D.B."/>
            <person name="Baker S.E."/>
            <person name="Benoit I."/>
            <person name="Brakhage A.A."/>
            <person name="Braus G.H."/>
            <person name="Fischer R."/>
            <person name="Frisvad J.C."/>
            <person name="Goldman G.H."/>
            <person name="Houbraken J."/>
            <person name="Oakley B."/>
            <person name="Pocsi I."/>
            <person name="Scazzocchio C."/>
            <person name="Seiboth B."/>
            <person name="vanKuyk P.A."/>
            <person name="Wortman J."/>
            <person name="Dyer P.S."/>
            <person name="Grigoriev I.V."/>
        </authorList>
    </citation>
    <scope>NUCLEOTIDE SEQUENCE [LARGE SCALE GENOMIC DNA]</scope>
    <source>
        <strain evidence="2">CBS 593.65</strain>
    </source>
</reference>
<dbReference type="Proteomes" id="UP000184356">
    <property type="component" value="Unassembled WGS sequence"/>
</dbReference>
<dbReference type="GeneID" id="63755791"/>
<dbReference type="VEuPathDB" id="FungiDB:ASPSYDRAFT_100496"/>
<dbReference type="EMBL" id="KV878582">
    <property type="protein sequence ID" value="OJJ65306.1"/>
    <property type="molecule type" value="Genomic_DNA"/>
</dbReference>
<evidence type="ECO:0000313" key="2">
    <source>
        <dbReference type="Proteomes" id="UP000184356"/>
    </source>
</evidence>
<name>A0A1L9U0S7_9EURO</name>